<dbReference type="PANTHER" id="PTHR34833:SF1">
    <property type="entry name" value="GENE, 17359-RELATED"/>
    <property type="match status" value="1"/>
</dbReference>
<dbReference type="Pfam" id="PF15123">
    <property type="entry name" value="DUF4562"/>
    <property type="match status" value="1"/>
</dbReference>
<dbReference type="AlphaFoldDB" id="A0A151PB50"/>
<accession>A0A151PB50</accession>
<dbReference type="InterPro" id="IPR027814">
    <property type="entry name" value="DUF4562"/>
</dbReference>
<organism evidence="2 3">
    <name type="scientific">Alligator mississippiensis</name>
    <name type="common">American alligator</name>
    <dbReference type="NCBI Taxonomy" id="8496"/>
    <lineage>
        <taxon>Eukaryota</taxon>
        <taxon>Metazoa</taxon>
        <taxon>Chordata</taxon>
        <taxon>Craniata</taxon>
        <taxon>Vertebrata</taxon>
        <taxon>Euteleostomi</taxon>
        <taxon>Archelosauria</taxon>
        <taxon>Archosauria</taxon>
        <taxon>Crocodylia</taxon>
        <taxon>Alligatoridae</taxon>
        <taxon>Alligatorinae</taxon>
        <taxon>Alligator</taxon>
    </lineage>
</organism>
<dbReference type="Proteomes" id="UP000050525">
    <property type="component" value="Unassembled WGS sequence"/>
</dbReference>
<comment type="caution">
    <text evidence="2">The sequence shown here is derived from an EMBL/GenBank/DDBJ whole genome shotgun (WGS) entry which is preliminary data.</text>
</comment>
<evidence type="ECO:0000313" key="2">
    <source>
        <dbReference type="EMBL" id="KYO46263.1"/>
    </source>
</evidence>
<dbReference type="EMBL" id="AKHW03000533">
    <property type="protein sequence ID" value="KYO46263.1"/>
    <property type="molecule type" value="Genomic_DNA"/>
</dbReference>
<evidence type="ECO:0000256" key="1">
    <source>
        <dbReference type="SAM" id="MobiDB-lite"/>
    </source>
</evidence>
<evidence type="ECO:0000313" key="3">
    <source>
        <dbReference type="Proteomes" id="UP000050525"/>
    </source>
</evidence>
<proteinExistence type="predicted"/>
<reference evidence="2 3" key="1">
    <citation type="journal article" date="2012" name="Genome Biol.">
        <title>Sequencing three crocodilian genomes to illuminate the evolution of archosaurs and amniotes.</title>
        <authorList>
            <person name="St John J.A."/>
            <person name="Braun E.L."/>
            <person name="Isberg S.R."/>
            <person name="Miles L.G."/>
            <person name="Chong A.Y."/>
            <person name="Gongora J."/>
            <person name="Dalzell P."/>
            <person name="Moran C."/>
            <person name="Bed'hom B."/>
            <person name="Abzhanov A."/>
            <person name="Burgess S.C."/>
            <person name="Cooksey A.M."/>
            <person name="Castoe T.A."/>
            <person name="Crawford N.G."/>
            <person name="Densmore L.D."/>
            <person name="Drew J.C."/>
            <person name="Edwards S.V."/>
            <person name="Faircloth B.C."/>
            <person name="Fujita M.K."/>
            <person name="Greenwold M.J."/>
            <person name="Hoffmann F.G."/>
            <person name="Howard J.M."/>
            <person name="Iguchi T."/>
            <person name="Janes D.E."/>
            <person name="Khan S.Y."/>
            <person name="Kohno S."/>
            <person name="de Koning A.J."/>
            <person name="Lance S.L."/>
            <person name="McCarthy F.M."/>
            <person name="McCormack J.E."/>
            <person name="Merchant M.E."/>
            <person name="Peterson D.G."/>
            <person name="Pollock D.D."/>
            <person name="Pourmand N."/>
            <person name="Raney B.J."/>
            <person name="Roessler K.A."/>
            <person name="Sanford J.R."/>
            <person name="Sawyer R.H."/>
            <person name="Schmidt C.J."/>
            <person name="Triplett E.W."/>
            <person name="Tuberville T.D."/>
            <person name="Venegas-Anaya M."/>
            <person name="Howard J.T."/>
            <person name="Jarvis E.D."/>
            <person name="Guillette L.J.Jr."/>
            <person name="Glenn T.C."/>
            <person name="Green R.E."/>
            <person name="Ray D.A."/>
        </authorList>
    </citation>
    <scope>NUCLEOTIDE SEQUENCE [LARGE SCALE GENOMIC DNA]</scope>
    <source>
        <strain evidence="2">KSC_2009_1</strain>
    </source>
</reference>
<keyword evidence="3" id="KW-1185">Reference proteome</keyword>
<gene>
    <name evidence="2" type="ORF">Y1Q_0021795</name>
</gene>
<sequence>MPLKTHTPSQQAAFSGKRLVFTGPDALWDYRTKQPDYTRYIGATSPALEGTSDLDYLLRPSSHNPTVPAHRHCYAGEIGWGVKEFSHLGKRNLLSGMQITNGLFRQAAEDKSTHRYQTPWQPPPDILDKQGNNARSRLAWNWTDYEDYSHPKKQVQCSEGG</sequence>
<feature type="region of interest" description="Disordered" evidence="1">
    <location>
        <begin position="108"/>
        <end position="133"/>
    </location>
</feature>
<name>A0A151PB50_ALLMI</name>
<protein>
    <submittedName>
        <fullName evidence="2">Uncharacterized protein</fullName>
    </submittedName>
</protein>
<dbReference type="PANTHER" id="PTHR34833">
    <property type="entry name" value="GENE, 17359-RELATED"/>
    <property type="match status" value="1"/>
</dbReference>